<evidence type="ECO:0000256" key="5">
    <source>
        <dbReference type="SAM" id="Phobius"/>
    </source>
</evidence>
<keyword evidence="2 5" id="KW-0812">Transmembrane</keyword>
<dbReference type="RefSeq" id="WP_158040200.1">
    <property type="nucleotide sequence ID" value="NZ_JACCFV010000001.1"/>
</dbReference>
<dbReference type="InterPro" id="IPR003339">
    <property type="entry name" value="ABC/ECF_trnsptr_transmembrane"/>
</dbReference>
<dbReference type="EMBL" id="WBJZ01000007">
    <property type="protein sequence ID" value="KAB1658043.1"/>
    <property type="molecule type" value="Genomic_DNA"/>
</dbReference>
<keyword evidence="4 5" id="KW-0472">Membrane</keyword>
<dbReference type="OrthoDB" id="92887at2"/>
<feature type="transmembrane region" description="Helical" evidence="5">
    <location>
        <begin position="47"/>
        <end position="64"/>
    </location>
</feature>
<evidence type="ECO:0000256" key="3">
    <source>
        <dbReference type="ARBA" id="ARBA00022989"/>
    </source>
</evidence>
<accession>A0A7J5BVZ9</accession>
<feature type="transmembrane region" description="Helical" evidence="5">
    <location>
        <begin position="114"/>
        <end position="139"/>
    </location>
</feature>
<gene>
    <name evidence="6" type="ORF">F8O01_07195</name>
</gene>
<keyword evidence="3 5" id="KW-1133">Transmembrane helix</keyword>
<name>A0A7J5BVZ9_9MICO</name>
<evidence type="ECO:0000313" key="7">
    <source>
        <dbReference type="Proteomes" id="UP000467240"/>
    </source>
</evidence>
<feature type="transmembrane region" description="Helical" evidence="5">
    <location>
        <begin position="71"/>
        <end position="94"/>
    </location>
</feature>
<dbReference type="CDD" id="cd16914">
    <property type="entry name" value="EcfT"/>
    <property type="match status" value="1"/>
</dbReference>
<dbReference type="GO" id="GO:0005886">
    <property type="term" value="C:plasma membrane"/>
    <property type="evidence" value="ECO:0007669"/>
    <property type="project" value="UniProtKB-ARBA"/>
</dbReference>
<evidence type="ECO:0000256" key="2">
    <source>
        <dbReference type="ARBA" id="ARBA00022692"/>
    </source>
</evidence>
<feature type="transmembrane region" description="Helical" evidence="5">
    <location>
        <begin position="245"/>
        <end position="268"/>
    </location>
</feature>
<sequence length="269" mass="28325">MTARATRTDRPDAGRSRAVPRAAGAVHPLALVILPLPAIVATLLTEGVGIGLAAIAVGLVVAAARGPRFAGGLLVATLLGTFVLWTGFAFAIPAEPAESSAVVTWLPFHPPVDTALVALRSALRIVSIMTLAIAIAAFIRWDVLADTLIDRFRVPYRLLDVIGLGGRFAVLMRRDLATARTLVRLRTRGSRLRSARLGAGLAVPVLMAAFRHADELTVAMEARGFGAHDDRTVHAAVPLRVRDGVVVGIVWGVTVFAAVVQEGVPVLVV</sequence>
<protein>
    <submittedName>
        <fullName evidence="6">Energy-coupling factor transporter transmembrane protein EcfT</fullName>
    </submittedName>
</protein>
<proteinExistence type="predicted"/>
<keyword evidence="7" id="KW-1185">Reference proteome</keyword>
<organism evidence="6 7">
    <name type="scientific">Pseudoclavibacter chungangensis</name>
    <dbReference type="NCBI Taxonomy" id="587635"/>
    <lineage>
        <taxon>Bacteria</taxon>
        <taxon>Bacillati</taxon>
        <taxon>Actinomycetota</taxon>
        <taxon>Actinomycetes</taxon>
        <taxon>Micrococcales</taxon>
        <taxon>Microbacteriaceae</taxon>
        <taxon>Pseudoclavibacter</taxon>
    </lineage>
</organism>
<dbReference type="AlphaFoldDB" id="A0A7J5BVZ9"/>
<dbReference type="Proteomes" id="UP000467240">
    <property type="component" value="Unassembled WGS sequence"/>
</dbReference>
<evidence type="ECO:0000313" key="6">
    <source>
        <dbReference type="EMBL" id="KAB1658043.1"/>
    </source>
</evidence>
<evidence type="ECO:0000256" key="4">
    <source>
        <dbReference type="ARBA" id="ARBA00023136"/>
    </source>
</evidence>
<comment type="caution">
    <text evidence="6">The sequence shown here is derived from an EMBL/GenBank/DDBJ whole genome shotgun (WGS) entry which is preliminary data.</text>
</comment>
<dbReference type="Pfam" id="PF02361">
    <property type="entry name" value="CbiQ"/>
    <property type="match status" value="1"/>
</dbReference>
<reference evidence="6 7" key="1">
    <citation type="submission" date="2019-09" db="EMBL/GenBank/DDBJ databases">
        <title>Phylogeny of genus Pseudoclavibacter and closely related genus.</title>
        <authorList>
            <person name="Li Y."/>
        </authorList>
    </citation>
    <scope>NUCLEOTIDE SEQUENCE [LARGE SCALE GENOMIC DNA]</scope>
    <source>
        <strain evidence="6 7">DSM 23821</strain>
    </source>
</reference>
<feature type="transmembrane region" description="Helical" evidence="5">
    <location>
        <begin position="21"/>
        <end position="41"/>
    </location>
</feature>
<evidence type="ECO:0000256" key="1">
    <source>
        <dbReference type="ARBA" id="ARBA00004141"/>
    </source>
</evidence>
<comment type="subcellular location">
    <subcellularLocation>
        <location evidence="1">Membrane</location>
        <topology evidence="1">Multi-pass membrane protein</topology>
    </subcellularLocation>
</comment>